<organism evidence="2 3">
    <name type="scientific">Apatococcus lobatus</name>
    <dbReference type="NCBI Taxonomy" id="904363"/>
    <lineage>
        <taxon>Eukaryota</taxon>
        <taxon>Viridiplantae</taxon>
        <taxon>Chlorophyta</taxon>
        <taxon>core chlorophytes</taxon>
        <taxon>Trebouxiophyceae</taxon>
        <taxon>Chlorellales</taxon>
        <taxon>Chlorellaceae</taxon>
        <taxon>Apatococcus</taxon>
    </lineage>
</organism>
<evidence type="ECO:0000313" key="3">
    <source>
        <dbReference type="Proteomes" id="UP001438707"/>
    </source>
</evidence>
<proteinExistence type="predicted"/>
<feature type="region of interest" description="Disordered" evidence="1">
    <location>
        <begin position="152"/>
        <end position="187"/>
    </location>
</feature>
<dbReference type="Proteomes" id="UP001438707">
    <property type="component" value="Unassembled WGS sequence"/>
</dbReference>
<gene>
    <name evidence="2" type="ORF">WJX74_000105</name>
</gene>
<reference evidence="2 3" key="1">
    <citation type="journal article" date="2024" name="Nat. Commun.">
        <title>Phylogenomics reveals the evolutionary origins of lichenization in chlorophyte algae.</title>
        <authorList>
            <person name="Puginier C."/>
            <person name="Libourel C."/>
            <person name="Otte J."/>
            <person name="Skaloud P."/>
            <person name="Haon M."/>
            <person name="Grisel S."/>
            <person name="Petersen M."/>
            <person name="Berrin J.G."/>
            <person name="Delaux P.M."/>
            <person name="Dal Grande F."/>
            <person name="Keller J."/>
        </authorList>
    </citation>
    <scope>NUCLEOTIDE SEQUENCE [LARGE SCALE GENOMIC DNA]</scope>
    <source>
        <strain evidence="2 3">SAG 2145</strain>
    </source>
</reference>
<dbReference type="EMBL" id="JALJOS010000017">
    <property type="protein sequence ID" value="KAK9827747.1"/>
    <property type="molecule type" value="Genomic_DNA"/>
</dbReference>
<comment type="caution">
    <text evidence="2">The sequence shown here is derived from an EMBL/GenBank/DDBJ whole genome shotgun (WGS) entry which is preliminary data.</text>
</comment>
<evidence type="ECO:0000256" key="1">
    <source>
        <dbReference type="SAM" id="MobiDB-lite"/>
    </source>
</evidence>
<name>A0AAW1R3D0_9CHLO</name>
<feature type="compositionally biased region" description="Low complexity" evidence="1">
    <location>
        <begin position="163"/>
        <end position="172"/>
    </location>
</feature>
<dbReference type="InterPro" id="IPR023696">
    <property type="entry name" value="Ureohydrolase_dom_sf"/>
</dbReference>
<sequence length="248" mass="26500">MSIVEIDQPGHLCVLIRTLQDSSSHKSPPGPTVFTASLRNGITLVALRSSTGTLRGWLVRIETAAIKKMDKGVSWLLRLLDDDLLASNNASMTVLVKVTQQMYPTKLVEALGDLLLLDYNLPPCIAEKITYTCDTTPLATQLTQNLLNEEGQKHQAEAGGDGSASDTTTTPPMYGPKAKGRTLGEVPPDISASVNPDLVLYDAGLDPHKKIARGRLLLSSDGLFHRDMQVIDTCLAAGVSVADVVGIG</sequence>
<dbReference type="SUPFAM" id="SSF52768">
    <property type="entry name" value="Arginase/deacetylase"/>
    <property type="match status" value="1"/>
</dbReference>
<evidence type="ECO:0000313" key="2">
    <source>
        <dbReference type="EMBL" id="KAK9827747.1"/>
    </source>
</evidence>
<accession>A0AAW1R3D0</accession>
<protein>
    <submittedName>
        <fullName evidence="2">Uncharacterized protein</fullName>
    </submittedName>
</protein>
<keyword evidence="3" id="KW-1185">Reference proteome</keyword>
<dbReference type="AlphaFoldDB" id="A0AAW1R3D0"/>